<dbReference type="PROSITE" id="PS50181">
    <property type="entry name" value="FBOX"/>
    <property type="match status" value="1"/>
</dbReference>
<keyword evidence="5" id="KW-1185">Reference proteome</keyword>
<dbReference type="EnsemblPlants" id="AES88262">
    <property type="protein sequence ID" value="AES88262"/>
    <property type="gene ID" value="MTR_4g051460"/>
</dbReference>
<reference evidence="2 5" key="2">
    <citation type="journal article" date="2014" name="BMC Genomics">
        <title>An improved genome release (version Mt4.0) for the model legume Medicago truncatula.</title>
        <authorList>
            <person name="Tang H."/>
            <person name="Krishnakumar V."/>
            <person name="Bidwell S."/>
            <person name="Rosen B."/>
            <person name="Chan A."/>
            <person name="Zhou S."/>
            <person name="Gentzbittel L."/>
            <person name="Childs K.L."/>
            <person name="Yandell M."/>
            <person name="Gundlach H."/>
            <person name="Mayer K.F."/>
            <person name="Schwartz D.C."/>
            <person name="Town C.D."/>
        </authorList>
    </citation>
    <scope>GENOME REANNOTATION</scope>
    <source>
        <strain evidence="4 5">cv. Jemalong A17</strain>
    </source>
</reference>
<reference evidence="2 5" key="1">
    <citation type="journal article" date="2011" name="Nature">
        <title>The Medicago genome provides insight into the evolution of rhizobial symbioses.</title>
        <authorList>
            <person name="Young N.D."/>
            <person name="Debelle F."/>
            <person name="Oldroyd G.E."/>
            <person name="Geurts R."/>
            <person name="Cannon S.B."/>
            <person name="Udvardi M.K."/>
            <person name="Benedito V.A."/>
            <person name="Mayer K.F."/>
            <person name="Gouzy J."/>
            <person name="Schoof H."/>
            <person name="Van de Peer Y."/>
            <person name="Proost S."/>
            <person name="Cook D.R."/>
            <person name="Meyers B.C."/>
            <person name="Spannagl M."/>
            <person name="Cheung F."/>
            <person name="De Mita S."/>
            <person name="Krishnakumar V."/>
            <person name="Gundlach H."/>
            <person name="Zhou S."/>
            <person name="Mudge J."/>
            <person name="Bharti A.K."/>
            <person name="Murray J.D."/>
            <person name="Naoumkina M.A."/>
            <person name="Rosen B."/>
            <person name="Silverstein K.A."/>
            <person name="Tang H."/>
            <person name="Rombauts S."/>
            <person name="Zhao P.X."/>
            <person name="Zhou P."/>
            <person name="Barbe V."/>
            <person name="Bardou P."/>
            <person name="Bechner M."/>
            <person name="Bellec A."/>
            <person name="Berger A."/>
            <person name="Berges H."/>
            <person name="Bidwell S."/>
            <person name="Bisseling T."/>
            <person name="Choisne N."/>
            <person name="Couloux A."/>
            <person name="Denny R."/>
            <person name="Deshpande S."/>
            <person name="Dai X."/>
            <person name="Doyle J.J."/>
            <person name="Dudez A.M."/>
            <person name="Farmer A.D."/>
            <person name="Fouteau S."/>
            <person name="Franken C."/>
            <person name="Gibelin C."/>
            <person name="Gish J."/>
            <person name="Goldstein S."/>
            <person name="Gonzalez A.J."/>
            <person name="Green P.J."/>
            <person name="Hallab A."/>
            <person name="Hartog M."/>
            <person name="Hua A."/>
            <person name="Humphray S.J."/>
            <person name="Jeong D.H."/>
            <person name="Jing Y."/>
            <person name="Jocker A."/>
            <person name="Kenton S.M."/>
            <person name="Kim D.J."/>
            <person name="Klee K."/>
            <person name="Lai H."/>
            <person name="Lang C."/>
            <person name="Lin S."/>
            <person name="Macmil S.L."/>
            <person name="Magdelenat G."/>
            <person name="Matthews L."/>
            <person name="McCorrison J."/>
            <person name="Monaghan E.L."/>
            <person name="Mun J.H."/>
            <person name="Najar F.Z."/>
            <person name="Nicholson C."/>
            <person name="Noirot C."/>
            <person name="O'Bleness M."/>
            <person name="Paule C.R."/>
            <person name="Poulain J."/>
            <person name="Prion F."/>
            <person name="Qin B."/>
            <person name="Qu C."/>
            <person name="Retzel E.F."/>
            <person name="Riddle C."/>
            <person name="Sallet E."/>
            <person name="Samain S."/>
            <person name="Samson N."/>
            <person name="Sanders I."/>
            <person name="Saurat O."/>
            <person name="Scarpelli C."/>
            <person name="Schiex T."/>
            <person name="Segurens B."/>
            <person name="Severin A.J."/>
            <person name="Sherrier D.J."/>
            <person name="Shi R."/>
            <person name="Sims S."/>
            <person name="Singer S.R."/>
            <person name="Sinharoy S."/>
            <person name="Sterck L."/>
            <person name="Viollet A."/>
            <person name="Wang B.B."/>
            <person name="Wang K."/>
            <person name="Wang M."/>
            <person name="Wang X."/>
            <person name="Warfsmann J."/>
            <person name="Weissenbach J."/>
            <person name="White D.D."/>
            <person name="White J.D."/>
            <person name="Wiley G.B."/>
            <person name="Wincker P."/>
            <person name="Xing Y."/>
            <person name="Yang L."/>
            <person name="Yao Z."/>
            <person name="Ying F."/>
            <person name="Zhai J."/>
            <person name="Zhou L."/>
            <person name="Zuber A."/>
            <person name="Denarie J."/>
            <person name="Dixon R.A."/>
            <person name="May G.D."/>
            <person name="Schwartz D.C."/>
            <person name="Rogers J."/>
            <person name="Quetier F."/>
            <person name="Town C.D."/>
            <person name="Roe B.A."/>
        </authorList>
    </citation>
    <scope>NUCLEOTIDE SEQUENCE [LARGE SCALE GENOMIC DNA]</scope>
    <source>
        <strain evidence="2">A17</strain>
        <strain evidence="4 5">cv. Jemalong A17</strain>
    </source>
</reference>
<dbReference type="STRING" id="3880.G7JH66"/>
<dbReference type="EnsemblPlants" id="AES90492">
    <property type="protein sequence ID" value="AES90492"/>
    <property type="gene ID" value="MTR_4g092320"/>
</dbReference>
<protein>
    <submittedName>
        <fullName evidence="2">F-box/FBD-like domain protein</fullName>
    </submittedName>
</protein>
<evidence type="ECO:0000313" key="2">
    <source>
        <dbReference type="EMBL" id="AES88262.1"/>
    </source>
</evidence>
<gene>
    <name evidence="2" type="ordered locus">MTR_4g051460</name>
    <name evidence="3" type="ordered locus">MTR_4g092320</name>
</gene>
<dbReference type="PaxDb" id="3880-AES88262"/>
<dbReference type="AlphaFoldDB" id="G7JH66"/>
<dbReference type="EMBL" id="CM001220">
    <property type="protein sequence ID" value="AES90492.1"/>
    <property type="molecule type" value="Genomic_DNA"/>
</dbReference>
<dbReference type="InterPro" id="IPR036047">
    <property type="entry name" value="F-box-like_dom_sf"/>
</dbReference>
<dbReference type="PANTHER" id="PTHR32212:SF269">
    <property type="entry name" value="F-BOX_RNI_FBD-LIKE DOMAIN PROTEIN"/>
    <property type="match status" value="1"/>
</dbReference>
<dbReference type="CDD" id="cd22160">
    <property type="entry name" value="F-box_AtFBL13-like"/>
    <property type="match status" value="1"/>
</dbReference>
<dbReference type="EMBL" id="CM001220">
    <property type="protein sequence ID" value="AES88262.1"/>
    <property type="molecule type" value="Genomic_DNA"/>
</dbReference>
<dbReference type="InterPro" id="IPR053781">
    <property type="entry name" value="F-box_AtFBL13-like"/>
</dbReference>
<organism evidence="2 5">
    <name type="scientific">Medicago truncatula</name>
    <name type="common">Barrel medic</name>
    <name type="synonym">Medicago tribuloides</name>
    <dbReference type="NCBI Taxonomy" id="3880"/>
    <lineage>
        <taxon>Eukaryota</taxon>
        <taxon>Viridiplantae</taxon>
        <taxon>Streptophyta</taxon>
        <taxon>Embryophyta</taxon>
        <taxon>Tracheophyta</taxon>
        <taxon>Spermatophyta</taxon>
        <taxon>Magnoliopsida</taxon>
        <taxon>eudicotyledons</taxon>
        <taxon>Gunneridae</taxon>
        <taxon>Pentapetalae</taxon>
        <taxon>rosids</taxon>
        <taxon>fabids</taxon>
        <taxon>Fabales</taxon>
        <taxon>Fabaceae</taxon>
        <taxon>Papilionoideae</taxon>
        <taxon>50 kb inversion clade</taxon>
        <taxon>NPAAA clade</taxon>
        <taxon>Hologalegina</taxon>
        <taxon>IRL clade</taxon>
        <taxon>Trifolieae</taxon>
        <taxon>Medicago</taxon>
    </lineage>
</organism>
<dbReference type="Gene3D" id="1.20.1280.50">
    <property type="match status" value="1"/>
</dbReference>
<dbReference type="SUPFAM" id="SSF81383">
    <property type="entry name" value="F-box domain"/>
    <property type="match status" value="1"/>
</dbReference>
<evidence type="ECO:0000259" key="1">
    <source>
        <dbReference type="PROSITE" id="PS50181"/>
    </source>
</evidence>
<dbReference type="HOGENOM" id="CLU_2779666_0_0_1"/>
<evidence type="ECO:0000313" key="5">
    <source>
        <dbReference type="Proteomes" id="UP000002051"/>
    </source>
</evidence>
<dbReference type="Proteomes" id="UP000002051">
    <property type="component" value="Chromosome 4"/>
</dbReference>
<evidence type="ECO:0000313" key="3">
    <source>
        <dbReference type="EMBL" id="AES90492.1"/>
    </source>
</evidence>
<dbReference type="Pfam" id="PF00646">
    <property type="entry name" value="F-box"/>
    <property type="match status" value="1"/>
</dbReference>
<evidence type="ECO:0000313" key="4">
    <source>
        <dbReference type="EnsemblPlants" id="AES88262"/>
    </source>
</evidence>
<feature type="domain" description="F-box" evidence="1">
    <location>
        <begin position="4"/>
        <end position="52"/>
    </location>
</feature>
<name>G7JH66_MEDTR</name>
<dbReference type="InterPro" id="IPR001810">
    <property type="entry name" value="F-box_dom"/>
</dbReference>
<proteinExistence type="predicted"/>
<dbReference type="PANTHER" id="PTHR32212">
    <property type="entry name" value="CYCLIN-LIKE F-BOX"/>
    <property type="match status" value="1"/>
</dbReference>
<accession>G7JH66</accession>
<sequence>MSNEDRLSDLPDCVLLHILSMLDSKHRVRTGILSKRWKHLWKHIPTKIFSQGFYYWLSHSEQYFQNLRT</sequence>
<reference evidence="4" key="3">
    <citation type="submission" date="2015-04" db="UniProtKB">
        <authorList>
            <consortium name="EnsemblPlants"/>
        </authorList>
    </citation>
    <scope>IDENTIFICATION</scope>
    <source>
        <strain evidence="4">cv. Jemalong A17</strain>
    </source>
</reference>